<accession>A2C324</accession>
<evidence type="ECO:0000313" key="3">
    <source>
        <dbReference type="Proteomes" id="UP000002592"/>
    </source>
</evidence>
<gene>
    <name evidence="2" type="ordered locus">NATL1_13261</name>
</gene>
<evidence type="ECO:0008006" key="4">
    <source>
        <dbReference type="Google" id="ProtNLM"/>
    </source>
</evidence>
<sequence length="208" mass="23385">MNISKFLLIDAVLVIAAIPLLFFVSSGKRKSPFLRSSSKEELLRKASCKLPDKEKLRELEKFAIKQGSGIEFDSIIGIWKFISIWKKDIDEEDPVFSSLLRVFSAKIEFKKDLFIENSTELSVIASIQFGLFSIGFSGTGYLKGKQPSLPFCLNLIELKSGSNILLRRSLKAPEDKEKSFFAMIALEENDKLLSARGQGGEVVIWLKD</sequence>
<dbReference type="HOGENOM" id="CLU_116257_0_0_3"/>
<evidence type="ECO:0000313" key="2">
    <source>
        <dbReference type="EMBL" id="ABM75884.1"/>
    </source>
</evidence>
<dbReference type="KEGG" id="pme:NATL1_13261"/>
<dbReference type="RefSeq" id="WP_011823936.1">
    <property type="nucleotide sequence ID" value="NC_008819.1"/>
</dbReference>
<feature type="transmembrane region" description="Helical" evidence="1">
    <location>
        <begin position="6"/>
        <end position="25"/>
    </location>
</feature>
<keyword evidence="1" id="KW-0472">Membrane</keyword>
<dbReference type="Proteomes" id="UP000002592">
    <property type="component" value="Chromosome"/>
</dbReference>
<reference evidence="3" key="1">
    <citation type="journal article" date="2007" name="PLoS Genet.">
        <title>Patterns and implications of gene gain and loss in the evolution of Prochlorococcus.</title>
        <authorList>
            <person name="Kettler G.C."/>
            <person name="Martiny A.C."/>
            <person name="Huang K."/>
            <person name="Zucker J."/>
            <person name="Coleman M.L."/>
            <person name="Rodrigue S."/>
            <person name="Chen F."/>
            <person name="Lapidus A."/>
            <person name="Ferriera S."/>
            <person name="Johnson J."/>
            <person name="Steglich C."/>
            <person name="Church G.M."/>
            <person name="Richardson P."/>
            <person name="Chisholm S.W."/>
        </authorList>
    </citation>
    <scope>NUCLEOTIDE SEQUENCE [LARGE SCALE GENOMIC DNA]</scope>
    <source>
        <strain evidence="3">NATL1A</strain>
    </source>
</reference>
<evidence type="ECO:0000256" key="1">
    <source>
        <dbReference type="SAM" id="Phobius"/>
    </source>
</evidence>
<dbReference type="EMBL" id="CP000553">
    <property type="protein sequence ID" value="ABM75884.1"/>
    <property type="molecule type" value="Genomic_DNA"/>
</dbReference>
<proteinExistence type="predicted"/>
<keyword evidence="1" id="KW-0812">Transmembrane</keyword>
<name>A2C324_PROM1</name>
<dbReference type="eggNOG" id="ENOG502ZBZY">
    <property type="taxonomic scope" value="Bacteria"/>
</dbReference>
<dbReference type="AlphaFoldDB" id="A2C324"/>
<protein>
    <recommendedName>
        <fullName evidence="4">Plastid lipid-associated protein/fibrillin conserved domain-containing protein</fullName>
    </recommendedName>
</protein>
<keyword evidence="1" id="KW-1133">Transmembrane helix</keyword>
<organism evidence="2 3">
    <name type="scientific">Prochlorococcus marinus (strain NATL1A)</name>
    <dbReference type="NCBI Taxonomy" id="167555"/>
    <lineage>
        <taxon>Bacteria</taxon>
        <taxon>Bacillati</taxon>
        <taxon>Cyanobacteriota</taxon>
        <taxon>Cyanophyceae</taxon>
        <taxon>Synechococcales</taxon>
        <taxon>Prochlorococcaceae</taxon>
        <taxon>Prochlorococcus</taxon>
    </lineage>
</organism>